<dbReference type="OrthoDB" id="9809766at2"/>
<dbReference type="RefSeq" id="WP_131999783.1">
    <property type="nucleotide sequence ID" value="NZ_JACGXM010000008.1"/>
</dbReference>
<protein>
    <recommendedName>
        <fullName evidence="3">histidine kinase</fullName>
        <ecNumber evidence="3">2.7.13.3</ecNumber>
    </recommendedName>
</protein>
<comment type="subcellular location">
    <subcellularLocation>
        <location evidence="2">Membrane</location>
    </subcellularLocation>
</comment>
<evidence type="ECO:0000256" key="8">
    <source>
        <dbReference type="ARBA" id="ARBA00022989"/>
    </source>
</evidence>
<dbReference type="AlphaFoldDB" id="A0A4R2HZT6"/>
<dbReference type="GO" id="GO:0005886">
    <property type="term" value="C:plasma membrane"/>
    <property type="evidence" value="ECO:0007669"/>
    <property type="project" value="TreeGrafter"/>
</dbReference>
<dbReference type="Gene3D" id="1.10.287.130">
    <property type="match status" value="1"/>
</dbReference>
<dbReference type="Proteomes" id="UP000294862">
    <property type="component" value="Unassembled WGS sequence"/>
</dbReference>
<evidence type="ECO:0000256" key="1">
    <source>
        <dbReference type="ARBA" id="ARBA00000085"/>
    </source>
</evidence>
<evidence type="ECO:0000256" key="5">
    <source>
        <dbReference type="ARBA" id="ARBA00022679"/>
    </source>
</evidence>
<feature type="domain" description="HAMP" evidence="12">
    <location>
        <begin position="193"/>
        <end position="243"/>
    </location>
</feature>
<dbReference type="CDD" id="cd06225">
    <property type="entry name" value="HAMP"/>
    <property type="match status" value="1"/>
</dbReference>
<keyword evidence="8 10" id="KW-1133">Transmembrane helix</keyword>
<organism evidence="13 14">
    <name type="scientific">Dokdonella fugitiva</name>
    <dbReference type="NCBI Taxonomy" id="328517"/>
    <lineage>
        <taxon>Bacteria</taxon>
        <taxon>Pseudomonadati</taxon>
        <taxon>Pseudomonadota</taxon>
        <taxon>Gammaproteobacteria</taxon>
        <taxon>Lysobacterales</taxon>
        <taxon>Rhodanobacteraceae</taxon>
        <taxon>Dokdonella</taxon>
    </lineage>
</organism>
<dbReference type="InterPro" id="IPR036097">
    <property type="entry name" value="HisK_dim/P_sf"/>
</dbReference>
<dbReference type="PANTHER" id="PTHR45436">
    <property type="entry name" value="SENSOR HISTIDINE KINASE YKOH"/>
    <property type="match status" value="1"/>
</dbReference>
<gene>
    <name evidence="13" type="ORF">EV148_11044</name>
</gene>
<keyword evidence="9" id="KW-0902">Two-component regulatory system</keyword>
<reference evidence="13 14" key="1">
    <citation type="journal article" date="2015" name="Stand. Genomic Sci.">
        <title>Genomic Encyclopedia of Bacterial and Archaeal Type Strains, Phase III: the genomes of soil and plant-associated and newly described type strains.</title>
        <authorList>
            <person name="Whitman W.B."/>
            <person name="Woyke T."/>
            <person name="Klenk H.P."/>
            <person name="Zhou Y."/>
            <person name="Lilburn T.G."/>
            <person name="Beck B.J."/>
            <person name="De Vos P."/>
            <person name="Vandamme P."/>
            <person name="Eisen J.A."/>
            <person name="Garrity G."/>
            <person name="Hugenholtz P."/>
            <person name="Kyrpides N.C."/>
        </authorList>
    </citation>
    <scope>NUCLEOTIDE SEQUENCE [LARGE SCALE GENOMIC DNA]</scope>
    <source>
        <strain evidence="13 14">A3</strain>
    </source>
</reference>
<evidence type="ECO:0000256" key="9">
    <source>
        <dbReference type="ARBA" id="ARBA00023012"/>
    </source>
</evidence>
<dbReference type="EC" id="2.7.13.3" evidence="3"/>
<evidence type="ECO:0000256" key="4">
    <source>
        <dbReference type="ARBA" id="ARBA00022553"/>
    </source>
</evidence>
<proteinExistence type="predicted"/>
<name>A0A4R2HZT6_9GAMM</name>
<dbReference type="SUPFAM" id="SSF47384">
    <property type="entry name" value="Homodimeric domain of signal transducing histidine kinase"/>
    <property type="match status" value="1"/>
</dbReference>
<dbReference type="PROSITE" id="PS50109">
    <property type="entry name" value="HIS_KIN"/>
    <property type="match status" value="1"/>
</dbReference>
<feature type="domain" description="Histidine kinase" evidence="11">
    <location>
        <begin position="251"/>
        <end position="467"/>
    </location>
</feature>
<keyword evidence="10" id="KW-0472">Membrane</keyword>
<evidence type="ECO:0000259" key="11">
    <source>
        <dbReference type="PROSITE" id="PS50109"/>
    </source>
</evidence>
<dbReference type="Gene3D" id="3.30.565.10">
    <property type="entry name" value="Histidine kinase-like ATPase, C-terminal domain"/>
    <property type="match status" value="1"/>
</dbReference>
<keyword evidence="7 13" id="KW-0418">Kinase</keyword>
<keyword evidence="6 10" id="KW-0812">Transmembrane</keyword>
<evidence type="ECO:0000256" key="7">
    <source>
        <dbReference type="ARBA" id="ARBA00022777"/>
    </source>
</evidence>
<evidence type="ECO:0000256" key="2">
    <source>
        <dbReference type="ARBA" id="ARBA00004370"/>
    </source>
</evidence>
<dbReference type="EMBL" id="SLWQ01000010">
    <property type="protein sequence ID" value="TCO37233.1"/>
    <property type="molecule type" value="Genomic_DNA"/>
</dbReference>
<comment type="catalytic activity">
    <reaction evidence="1">
        <text>ATP + protein L-histidine = ADP + protein N-phospho-L-histidine.</text>
        <dbReference type="EC" id="2.7.13.3"/>
    </reaction>
</comment>
<dbReference type="InterPro" id="IPR003594">
    <property type="entry name" value="HATPase_dom"/>
</dbReference>
<evidence type="ECO:0000256" key="6">
    <source>
        <dbReference type="ARBA" id="ARBA00022692"/>
    </source>
</evidence>
<dbReference type="SUPFAM" id="SSF55874">
    <property type="entry name" value="ATPase domain of HSP90 chaperone/DNA topoisomerase II/histidine kinase"/>
    <property type="match status" value="1"/>
</dbReference>
<evidence type="ECO:0000259" key="12">
    <source>
        <dbReference type="PROSITE" id="PS50885"/>
    </source>
</evidence>
<feature type="transmembrane region" description="Helical" evidence="10">
    <location>
        <begin position="24"/>
        <end position="43"/>
    </location>
</feature>
<dbReference type="SMART" id="SM00388">
    <property type="entry name" value="HisKA"/>
    <property type="match status" value="1"/>
</dbReference>
<accession>A0A4R2HZT6</accession>
<comment type="caution">
    <text evidence="13">The sequence shown here is derived from an EMBL/GenBank/DDBJ whole genome shotgun (WGS) entry which is preliminary data.</text>
</comment>
<dbReference type="SMART" id="SM00387">
    <property type="entry name" value="HATPase_c"/>
    <property type="match status" value="1"/>
</dbReference>
<evidence type="ECO:0000256" key="10">
    <source>
        <dbReference type="SAM" id="Phobius"/>
    </source>
</evidence>
<evidence type="ECO:0000256" key="3">
    <source>
        <dbReference type="ARBA" id="ARBA00012438"/>
    </source>
</evidence>
<dbReference type="SMART" id="SM00304">
    <property type="entry name" value="HAMP"/>
    <property type="match status" value="1"/>
</dbReference>
<dbReference type="Pfam" id="PF00672">
    <property type="entry name" value="HAMP"/>
    <property type="match status" value="1"/>
</dbReference>
<dbReference type="PROSITE" id="PS50885">
    <property type="entry name" value="HAMP"/>
    <property type="match status" value="1"/>
</dbReference>
<dbReference type="CDD" id="cd00075">
    <property type="entry name" value="HATPase"/>
    <property type="match status" value="1"/>
</dbReference>
<evidence type="ECO:0000313" key="14">
    <source>
        <dbReference type="Proteomes" id="UP000294862"/>
    </source>
</evidence>
<keyword evidence="4" id="KW-0597">Phosphoprotein</keyword>
<dbReference type="InterPro" id="IPR050428">
    <property type="entry name" value="TCS_sensor_his_kinase"/>
</dbReference>
<dbReference type="PANTHER" id="PTHR45436:SF8">
    <property type="entry name" value="HISTIDINE KINASE"/>
    <property type="match status" value="1"/>
</dbReference>
<dbReference type="GO" id="GO:0000155">
    <property type="term" value="F:phosphorelay sensor kinase activity"/>
    <property type="evidence" value="ECO:0007669"/>
    <property type="project" value="InterPro"/>
</dbReference>
<dbReference type="InterPro" id="IPR005467">
    <property type="entry name" value="His_kinase_dom"/>
</dbReference>
<dbReference type="InterPro" id="IPR036890">
    <property type="entry name" value="HATPase_C_sf"/>
</dbReference>
<keyword evidence="14" id="KW-1185">Reference proteome</keyword>
<sequence>MNASDAASRQDGPSGRWRSSTKRLILVYGAFFVAWTVVLVGAIRWQTANYLDGIVDSILEQRLRYLSSVERTRLPALLAATTQLDLHGLMASGLFDAQGHYVAGDIEHLPEGLAIDGRVHPLPEGVQRISGERAGRMHAVALRLADGAVMLLARDYRVVDQVGEIIRSGLLWALSLTLVPGLLGGYLLSRGPLRRVRAIESAIQPVMRGDLGARLPVSERRDELDMLAAIVNRMLEQVERLLGEVKGVSDSIAHDLRTPLTRLRTQLHRVQQLGSEGDPRSQLVERCIVEADALLDRFRALLRISELEDIGRRAGFAAVDVGDTLRRVHELYAPLAEEKEIAFALEADAVPTLRADGHLLFEAIGNLVDNAIKFAPRGGHVVLRAASEDGRAVIEVLDDGRGIPADERDAVLRRFYRSAASGADDAVGHGLGLPLVAAIARLHGYAFTIADNAPHGTRMRLVCWLVDDGP</sequence>
<keyword evidence="5" id="KW-0808">Transferase</keyword>
<dbReference type="Pfam" id="PF02518">
    <property type="entry name" value="HATPase_c"/>
    <property type="match status" value="1"/>
</dbReference>
<dbReference type="CDD" id="cd00082">
    <property type="entry name" value="HisKA"/>
    <property type="match status" value="1"/>
</dbReference>
<dbReference type="SUPFAM" id="SSF158472">
    <property type="entry name" value="HAMP domain-like"/>
    <property type="match status" value="1"/>
</dbReference>
<dbReference type="InterPro" id="IPR003661">
    <property type="entry name" value="HisK_dim/P_dom"/>
</dbReference>
<dbReference type="InterPro" id="IPR003660">
    <property type="entry name" value="HAMP_dom"/>
</dbReference>
<evidence type="ECO:0000313" key="13">
    <source>
        <dbReference type="EMBL" id="TCO37233.1"/>
    </source>
</evidence>